<dbReference type="KEGG" id="bthv:CQJ30_09090"/>
<proteinExistence type="predicted"/>
<dbReference type="GO" id="GO:0015234">
    <property type="term" value="F:thiamine transmembrane transporter activity"/>
    <property type="evidence" value="ECO:0007669"/>
    <property type="project" value="InterPro"/>
</dbReference>
<organism evidence="2 5">
    <name type="scientific">Caldibacillus thermoamylovorans</name>
    <dbReference type="NCBI Taxonomy" id="35841"/>
    <lineage>
        <taxon>Bacteria</taxon>
        <taxon>Bacillati</taxon>
        <taxon>Bacillota</taxon>
        <taxon>Bacilli</taxon>
        <taxon>Bacillales</taxon>
        <taxon>Bacillaceae</taxon>
        <taxon>Caldibacillus</taxon>
    </lineage>
</organism>
<dbReference type="NCBIfam" id="TIGR02357">
    <property type="entry name" value="ECF_ThiT_YuaJ"/>
    <property type="match status" value="1"/>
</dbReference>
<dbReference type="Proteomes" id="UP000040576">
    <property type="component" value="Unassembled WGS sequence"/>
</dbReference>
<evidence type="ECO:0000313" key="2">
    <source>
        <dbReference type="EMBL" id="CEE01563.1"/>
    </source>
</evidence>
<dbReference type="PATRIC" id="fig|35841.7.peg.3482"/>
<dbReference type="Pfam" id="PF09515">
    <property type="entry name" value="Thia_YuaJ"/>
    <property type="match status" value="1"/>
</dbReference>
<dbReference type="Proteomes" id="UP000032076">
    <property type="component" value="Unassembled WGS sequence"/>
</dbReference>
<keyword evidence="1" id="KW-0472">Membrane</keyword>
<dbReference type="AlphaFoldDB" id="A0A090IYR0"/>
<feature type="transmembrane region" description="Helical" evidence="1">
    <location>
        <begin position="113"/>
        <end position="131"/>
    </location>
</feature>
<name>A0A090IYR0_9BACI</name>
<keyword evidence="5" id="KW-1185">Reference proteome</keyword>
<dbReference type="Gene3D" id="1.10.1760.20">
    <property type="match status" value="1"/>
</dbReference>
<dbReference type="GO" id="GO:0005886">
    <property type="term" value="C:plasma membrane"/>
    <property type="evidence" value="ECO:0007669"/>
    <property type="project" value="InterPro"/>
</dbReference>
<protein>
    <submittedName>
        <fullName evidence="2">Putative proton-coupled thiamine transporter YuaJ</fullName>
    </submittedName>
</protein>
<evidence type="ECO:0000313" key="4">
    <source>
        <dbReference type="Proteomes" id="UP000032076"/>
    </source>
</evidence>
<sequence>MRSKQLQPLIESAIMAALALIIDLLPSIQLGPWISMSFAMVPVFIVSFRWGFRYGVVSGLLWGLLQVVTGDVTFLHWFQFLVEYFVAFACVGFAGLFMNVIQRKFREGQKLAGLGFAVLAMFIGSVARYIWHYIAGIVFWGSYAPEGQPAWVYSLIVNGSAWLGSFLFCSFVMAFLLSASPRVLTVSRNQ</sequence>
<reference evidence="3 4" key="2">
    <citation type="submission" date="2015-01" db="EMBL/GenBank/DDBJ databases">
        <title>Draft Genome Sequences of Four Bacillus thermoamylovorans Strains, Isolated From Food Products.</title>
        <authorList>
            <person name="Krawcyk A.O."/>
            <person name="Berendsen E.M."/>
            <person name="Eijlander R.T."/>
            <person name="de Jong A."/>
            <person name="Wells-Bennik M."/>
            <person name="Kuipers O.P."/>
        </authorList>
    </citation>
    <scope>NUCLEOTIDE SEQUENCE [LARGE SCALE GENOMIC DNA]</scope>
    <source>
        <strain evidence="3 4">B4167</strain>
    </source>
</reference>
<evidence type="ECO:0000313" key="3">
    <source>
        <dbReference type="EMBL" id="KIO74171.1"/>
    </source>
</evidence>
<evidence type="ECO:0000313" key="5">
    <source>
        <dbReference type="Proteomes" id="UP000040576"/>
    </source>
</evidence>
<dbReference type="InterPro" id="IPR012651">
    <property type="entry name" value="Thia_Transptr_ThiT"/>
</dbReference>
<dbReference type="RefSeq" id="WP_034770042.1">
    <property type="nucleotide sequence ID" value="NZ_CCRF01000050.1"/>
</dbReference>
<feature type="transmembrane region" description="Helical" evidence="1">
    <location>
        <begin position="84"/>
        <end position="101"/>
    </location>
</feature>
<accession>A0A090IYR0</accession>
<dbReference type="OrthoDB" id="9795813at2"/>
<keyword evidence="1" id="KW-0812">Transmembrane</keyword>
<dbReference type="EMBL" id="JXLU01000010">
    <property type="protein sequence ID" value="KIO74171.1"/>
    <property type="molecule type" value="Genomic_DNA"/>
</dbReference>
<feature type="transmembrane region" description="Helical" evidence="1">
    <location>
        <begin position="151"/>
        <end position="177"/>
    </location>
</feature>
<reference evidence="2 5" key="1">
    <citation type="submission" date="2014-07" db="EMBL/GenBank/DDBJ databases">
        <authorList>
            <person name="Wibberg Daniel"/>
        </authorList>
    </citation>
    <scope>NUCLEOTIDE SEQUENCE [LARGE SCALE GENOMIC DNA]</scope>
</reference>
<evidence type="ECO:0000256" key="1">
    <source>
        <dbReference type="SAM" id="Phobius"/>
    </source>
</evidence>
<keyword evidence="1" id="KW-1133">Transmembrane helix</keyword>
<gene>
    <name evidence="3" type="ORF">B4167_0449</name>
    <name evidence="2" type="ORF">BT1A1_1735</name>
</gene>
<feature type="transmembrane region" description="Helical" evidence="1">
    <location>
        <begin position="9"/>
        <end position="28"/>
    </location>
</feature>
<dbReference type="EMBL" id="CCRF01000050">
    <property type="protein sequence ID" value="CEE01563.1"/>
    <property type="molecule type" value="Genomic_DNA"/>
</dbReference>